<dbReference type="GO" id="GO:0005921">
    <property type="term" value="C:gap junction"/>
    <property type="evidence" value="ECO:0007669"/>
    <property type="project" value="UniProtKB-SubCell"/>
</dbReference>
<dbReference type="PROSITE" id="PS51013">
    <property type="entry name" value="PANNEXIN"/>
    <property type="match status" value="1"/>
</dbReference>
<feature type="transmembrane region" description="Helical" evidence="12">
    <location>
        <begin position="22"/>
        <end position="42"/>
    </location>
</feature>
<reference evidence="13" key="1">
    <citation type="submission" date="2014-05" db="EMBL/GenBank/DDBJ databases">
        <authorList>
            <person name="Chronopoulou M."/>
        </authorList>
    </citation>
    <scope>NUCLEOTIDE SEQUENCE</scope>
    <source>
        <tissue evidence="13">Whole organism</tissue>
    </source>
</reference>
<comment type="function">
    <text evidence="12">Structural component of the gap junctions.</text>
</comment>
<protein>
    <recommendedName>
        <fullName evidence="12">Innexin</fullName>
    </recommendedName>
</protein>
<accession>A0A0K2UF01</accession>
<evidence type="ECO:0000256" key="10">
    <source>
        <dbReference type="ARBA" id="ARBA00023136"/>
    </source>
</evidence>
<dbReference type="EMBL" id="HACA01019469">
    <property type="protein sequence ID" value="CDW36830.1"/>
    <property type="molecule type" value="Transcribed_RNA"/>
</dbReference>
<evidence type="ECO:0000256" key="8">
    <source>
        <dbReference type="ARBA" id="ARBA00022989"/>
    </source>
</evidence>
<keyword evidence="9 12" id="KW-0406">Ion transport</keyword>
<feature type="transmembrane region" description="Helical" evidence="12">
    <location>
        <begin position="176"/>
        <end position="198"/>
    </location>
</feature>
<evidence type="ECO:0000256" key="5">
    <source>
        <dbReference type="ARBA" id="ARBA00022692"/>
    </source>
</evidence>
<keyword evidence="11 12" id="KW-0407">Ion channel</keyword>
<dbReference type="GO" id="GO:0005243">
    <property type="term" value="F:gap junction channel activity"/>
    <property type="evidence" value="ECO:0007669"/>
    <property type="project" value="TreeGrafter"/>
</dbReference>
<evidence type="ECO:0000256" key="11">
    <source>
        <dbReference type="ARBA" id="ARBA00023303"/>
    </source>
</evidence>
<proteinExistence type="inferred from homology"/>
<comment type="subcellular location">
    <subcellularLocation>
        <location evidence="1">Cell junction</location>
        <location evidence="1">Gap junction</location>
    </subcellularLocation>
    <subcellularLocation>
        <location evidence="2 12">Cell membrane</location>
        <topology evidence="2 12">Multi-pass membrane protein</topology>
    </subcellularLocation>
</comment>
<keyword evidence="10 12" id="KW-0472">Membrane</keyword>
<comment type="caution">
    <text evidence="12">Lacks conserved residue(s) required for the propagation of feature annotation.</text>
</comment>
<dbReference type="GO" id="GO:0005886">
    <property type="term" value="C:plasma membrane"/>
    <property type="evidence" value="ECO:0007669"/>
    <property type="project" value="UniProtKB-SubCell"/>
</dbReference>
<gene>
    <name evidence="12" type="primary">inx</name>
</gene>
<name>A0A0K2UF01_LEPSM</name>
<keyword evidence="4" id="KW-1003">Cell membrane</keyword>
<dbReference type="PANTHER" id="PTHR11893">
    <property type="entry name" value="INNEXIN"/>
    <property type="match status" value="1"/>
</dbReference>
<keyword evidence="7" id="KW-0965">Cell junction</keyword>
<evidence type="ECO:0000256" key="3">
    <source>
        <dbReference type="ARBA" id="ARBA00022448"/>
    </source>
</evidence>
<keyword evidence="5 12" id="KW-0812">Transmembrane</keyword>
<dbReference type="OrthoDB" id="5867527at2759"/>
<dbReference type="Pfam" id="PF00876">
    <property type="entry name" value="Innexin"/>
    <property type="match status" value="1"/>
</dbReference>
<evidence type="ECO:0000256" key="9">
    <source>
        <dbReference type="ARBA" id="ARBA00023065"/>
    </source>
</evidence>
<dbReference type="InterPro" id="IPR000990">
    <property type="entry name" value="Innexin"/>
</dbReference>
<evidence type="ECO:0000256" key="2">
    <source>
        <dbReference type="ARBA" id="ARBA00004651"/>
    </source>
</evidence>
<evidence type="ECO:0000256" key="12">
    <source>
        <dbReference type="RuleBase" id="RU010713"/>
    </source>
</evidence>
<keyword evidence="8 12" id="KW-1133">Transmembrane helix</keyword>
<comment type="similarity">
    <text evidence="12">Belongs to the pannexin family.</text>
</comment>
<organism evidence="13">
    <name type="scientific">Lepeophtheirus salmonis</name>
    <name type="common">Salmon louse</name>
    <name type="synonym">Caligus salmonis</name>
    <dbReference type="NCBI Taxonomy" id="72036"/>
    <lineage>
        <taxon>Eukaryota</taxon>
        <taxon>Metazoa</taxon>
        <taxon>Ecdysozoa</taxon>
        <taxon>Arthropoda</taxon>
        <taxon>Crustacea</taxon>
        <taxon>Multicrustacea</taxon>
        <taxon>Hexanauplia</taxon>
        <taxon>Copepoda</taxon>
        <taxon>Siphonostomatoida</taxon>
        <taxon>Caligidae</taxon>
        <taxon>Lepeophtheirus</taxon>
    </lineage>
</organism>
<evidence type="ECO:0000256" key="1">
    <source>
        <dbReference type="ARBA" id="ARBA00004610"/>
    </source>
</evidence>
<dbReference type="PANTHER" id="PTHR11893:SF40">
    <property type="entry name" value="INNEXIN SHAKING-B"/>
    <property type="match status" value="1"/>
</dbReference>
<dbReference type="GO" id="GO:0034220">
    <property type="term" value="P:monoatomic ion transmembrane transport"/>
    <property type="evidence" value="ECO:0007669"/>
    <property type="project" value="UniProtKB-KW"/>
</dbReference>
<evidence type="ECO:0000256" key="7">
    <source>
        <dbReference type="ARBA" id="ARBA00022949"/>
    </source>
</evidence>
<dbReference type="EMBL" id="HACA01019468">
    <property type="protein sequence ID" value="CDW36829.1"/>
    <property type="molecule type" value="Transcribed_RNA"/>
</dbReference>
<keyword evidence="3 12" id="KW-0813">Transport</keyword>
<feature type="transmembrane region" description="Helical" evidence="12">
    <location>
        <begin position="108"/>
        <end position="125"/>
    </location>
</feature>
<evidence type="ECO:0000256" key="4">
    <source>
        <dbReference type="ARBA" id="ARBA00022475"/>
    </source>
</evidence>
<dbReference type="AlphaFoldDB" id="A0A0K2UF01"/>
<dbReference type="PRINTS" id="PR01262">
    <property type="entry name" value="INNEXIN"/>
</dbReference>
<sequence>MLEIFRELRGLLRVSHVHIDSWVFRLHYSVTTTVMFAFSLIVSAKQYVGNPIDCIHSKDIPEDVLNTYCWIHSTYTIPSAFWKRIGFDVAHPGVDKTLDPEERRYHKYYQWVCFCLFFQALLFYIPRWLWKNWEAGKISALRMDLNLGIISEVEKKLKKKLLIDYMYSNLKHHNFWAYRYFFCELLALVNIGGQMFLLDRFFDGTFFTYGIEKSSTCKFATQLTYERNSPVP</sequence>
<keyword evidence="6" id="KW-0303">Gap junction</keyword>
<evidence type="ECO:0000313" key="13">
    <source>
        <dbReference type="EMBL" id="CDW36829.1"/>
    </source>
</evidence>
<evidence type="ECO:0000256" key="6">
    <source>
        <dbReference type="ARBA" id="ARBA00022868"/>
    </source>
</evidence>